<dbReference type="EC" id="5.6.2.3" evidence="18"/>
<evidence type="ECO:0000256" key="20">
    <source>
        <dbReference type="ARBA" id="ARBA00045008"/>
    </source>
</evidence>
<keyword evidence="8" id="KW-0378">Hydrolase</keyword>
<evidence type="ECO:0000256" key="6">
    <source>
        <dbReference type="ARBA" id="ARBA00022723"/>
    </source>
</evidence>
<dbReference type="Pfam" id="PF13307">
    <property type="entry name" value="Helicase_C_2"/>
    <property type="match status" value="1"/>
</dbReference>
<dbReference type="PANTHER" id="PTHR11472:SF41">
    <property type="entry name" value="ATP-DEPENDENT DNA HELICASE DDX11-RELATED"/>
    <property type="match status" value="1"/>
</dbReference>
<evidence type="ECO:0000256" key="5">
    <source>
        <dbReference type="ARBA" id="ARBA00017386"/>
    </source>
</evidence>
<dbReference type="SUPFAM" id="SSF52540">
    <property type="entry name" value="P-loop containing nucleoside triphosphate hydrolases"/>
    <property type="match status" value="1"/>
</dbReference>
<proteinExistence type="inferred from homology"/>
<organism evidence="25 26">
    <name type="scientific">Starmerella bacillaris</name>
    <name type="common">Yeast</name>
    <name type="synonym">Candida zemplinina</name>
    <dbReference type="NCBI Taxonomy" id="1247836"/>
    <lineage>
        <taxon>Eukaryota</taxon>
        <taxon>Fungi</taxon>
        <taxon>Dikarya</taxon>
        <taxon>Ascomycota</taxon>
        <taxon>Saccharomycotina</taxon>
        <taxon>Dipodascomycetes</taxon>
        <taxon>Dipodascales</taxon>
        <taxon>Trichomonascaceae</taxon>
        <taxon>Starmerella</taxon>
    </lineage>
</organism>
<dbReference type="CDD" id="cd18788">
    <property type="entry name" value="SF2_C_XPD"/>
    <property type="match status" value="1"/>
</dbReference>
<evidence type="ECO:0000256" key="14">
    <source>
        <dbReference type="ARBA" id="ARBA00023235"/>
    </source>
</evidence>
<evidence type="ECO:0000313" key="26">
    <source>
        <dbReference type="Proteomes" id="UP001362899"/>
    </source>
</evidence>
<feature type="domain" description="Helicase ATP-binding" evidence="24">
    <location>
        <begin position="1"/>
        <end position="355"/>
    </location>
</feature>
<dbReference type="SMART" id="SM00488">
    <property type="entry name" value="DEXDc2"/>
    <property type="match status" value="1"/>
</dbReference>
<dbReference type="GO" id="GO:0003677">
    <property type="term" value="F:DNA binding"/>
    <property type="evidence" value="ECO:0007669"/>
    <property type="project" value="UniProtKB-KW"/>
</dbReference>
<comment type="subcellular location">
    <subcellularLocation>
        <location evidence="2">Nucleus</location>
    </subcellularLocation>
</comment>
<evidence type="ECO:0000256" key="22">
    <source>
        <dbReference type="ARBA" id="ARBA00048954"/>
    </source>
</evidence>
<gene>
    <name evidence="25" type="ORF">DASB73_022420</name>
</gene>
<dbReference type="InterPro" id="IPR014013">
    <property type="entry name" value="Helic_SF1/SF2_ATP-bd_DinG/Rad3"/>
</dbReference>
<dbReference type="Proteomes" id="UP001362899">
    <property type="component" value="Unassembled WGS sequence"/>
</dbReference>
<dbReference type="InterPro" id="IPR027417">
    <property type="entry name" value="P-loop_NTPase"/>
</dbReference>
<dbReference type="FunFam" id="3.40.50.300:FF:001372">
    <property type="entry name" value="ATP-dependent DNA helicase chl1"/>
    <property type="match status" value="1"/>
</dbReference>
<dbReference type="Gene3D" id="3.40.50.300">
    <property type="entry name" value="P-loop containing nucleotide triphosphate hydrolases"/>
    <property type="match status" value="2"/>
</dbReference>
<evidence type="ECO:0000256" key="23">
    <source>
        <dbReference type="SAM" id="MobiDB-lite"/>
    </source>
</evidence>
<dbReference type="AlphaFoldDB" id="A0AAV5RID7"/>
<feature type="region of interest" description="Disordered" evidence="23">
    <location>
        <begin position="556"/>
        <end position="579"/>
    </location>
</feature>
<evidence type="ECO:0000256" key="17">
    <source>
        <dbReference type="ARBA" id="ARBA00029709"/>
    </source>
</evidence>
<keyword evidence="7" id="KW-0547">Nucleotide-binding</keyword>
<dbReference type="PROSITE" id="PS51193">
    <property type="entry name" value="HELICASE_ATP_BIND_2"/>
    <property type="match status" value="1"/>
</dbReference>
<evidence type="ECO:0000256" key="18">
    <source>
        <dbReference type="ARBA" id="ARBA00044969"/>
    </source>
</evidence>
<keyword evidence="11" id="KW-0408">Iron</keyword>
<evidence type="ECO:0000256" key="1">
    <source>
        <dbReference type="ARBA" id="ARBA00001966"/>
    </source>
</evidence>
<keyword evidence="9 25" id="KW-0347">Helicase</keyword>
<evidence type="ECO:0000256" key="3">
    <source>
        <dbReference type="ARBA" id="ARBA00008435"/>
    </source>
</evidence>
<comment type="caution">
    <text evidence="25">The sequence shown here is derived from an EMBL/GenBank/DDBJ whole genome shotgun (WGS) entry which is preliminary data.</text>
</comment>
<dbReference type="InterPro" id="IPR006554">
    <property type="entry name" value="Helicase-like_DEXD_c2"/>
</dbReference>
<comment type="cofactor">
    <cofactor evidence="1">
        <name>[4Fe-4S] cluster</name>
        <dbReference type="ChEBI" id="CHEBI:49883"/>
    </cofactor>
</comment>
<evidence type="ECO:0000256" key="11">
    <source>
        <dbReference type="ARBA" id="ARBA00023004"/>
    </source>
</evidence>
<keyword evidence="6" id="KW-0479">Metal-binding</keyword>
<evidence type="ECO:0000313" key="25">
    <source>
        <dbReference type="EMBL" id="GMM51284.1"/>
    </source>
</evidence>
<dbReference type="PANTHER" id="PTHR11472">
    <property type="entry name" value="DNA REPAIR DEAD HELICASE RAD3/XP-D SUBFAMILY MEMBER"/>
    <property type="match status" value="1"/>
</dbReference>
<evidence type="ECO:0000256" key="19">
    <source>
        <dbReference type="ARBA" id="ARBA00044998"/>
    </source>
</evidence>
<dbReference type="GO" id="GO:0006139">
    <property type="term" value="P:nucleobase-containing compound metabolic process"/>
    <property type="evidence" value="ECO:0007669"/>
    <property type="project" value="InterPro"/>
</dbReference>
<comment type="similarity">
    <text evidence="3">Belongs to the DEAD box helicase family. DEAH subfamily. DDX11/CHL1 sub-subfamily.</text>
</comment>
<keyword evidence="26" id="KW-1185">Reference proteome</keyword>
<name>A0AAV5RID7_STABA</name>
<evidence type="ECO:0000256" key="12">
    <source>
        <dbReference type="ARBA" id="ARBA00023014"/>
    </source>
</evidence>
<dbReference type="Pfam" id="PF06733">
    <property type="entry name" value="DEAD_2"/>
    <property type="match status" value="1"/>
</dbReference>
<reference evidence="25 26" key="1">
    <citation type="journal article" date="2023" name="Elife">
        <title>Identification of key yeast species and microbe-microbe interactions impacting larval growth of Drosophila in the wild.</title>
        <authorList>
            <person name="Mure A."/>
            <person name="Sugiura Y."/>
            <person name="Maeda R."/>
            <person name="Honda K."/>
            <person name="Sakurai N."/>
            <person name="Takahashi Y."/>
            <person name="Watada M."/>
            <person name="Katoh T."/>
            <person name="Gotoh A."/>
            <person name="Gotoh Y."/>
            <person name="Taniguchi I."/>
            <person name="Nakamura K."/>
            <person name="Hayashi T."/>
            <person name="Katayama T."/>
            <person name="Uemura T."/>
            <person name="Hattori Y."/>
        </authorList>
    </citation>
    <scope>NUCLEOTIDE SEQUENCE [LARGE SCALE GENOMIC DNA]</scope>
    <source>
        <strain evidence="25 26">SB-73</strain>
    </source>
</reference>
<evidence type="ECO:0000256" key="2">
    <source>
        <dbReference type="ARBA" id="ARBA00004123"/>
    </source>
</evidence>
<keyword evidence="14" id="KW-0413">Isomerase</keyword>
<evidence type="ECO:0000256" key="15">
    <source>
        <dbReference type="ARBA" id="ARBA00023242"/>
    </source>
</evidence>
<feature type="region of interest" description="Disordered" evidence="23">
    <location>
        <begin position="93"/>
        <end position="115"/>
    </location>
</feature>
<dbReference type="InterPro" id="IPR010614">
    <property type="entry name" value="RAD3-like_helicase_DEAD"/>
</dbReference>
<keyword evidence="12" id="KW-0411">Iron-sulfur</keyword>
<sequence length="750" mass="85311">MFGHPYTPYDVQKQFMSDLYEFLNQDDRKVAIFESPTGTGKTLSILCATLAFTKDASKRRLEKDLANIESSKGPLWTIKRAKELRIQQYEDEKDNKDVGIGSRGNEDTDSNKRPRKYMKFIPRQRILFASRTHSQLAQVADALVEIEKSTGSKIAFTPLGSRKHMCIKPEVRNSPTQSEVNDRCLEFQQDGRCTYRTRSGELEDVILSKVMDIEDLVKVGKDMCACPYYAARQAASFSDVIAMPYPLLLVSNTRNALNISLKDTIVVIDEAHNLIPTISSLHSAELSEVNVIDVIRAIKGYLSKLGDKLNFNYKRRINQLLVLSESIMSFLNREETRSAKKGSEFQVHEMLRERNADTLNIIELNKFASETKLVFKVDTYADPPVQRKLGLSQLINFVLTATDPLSEGKLFIDRDESGSTVLKRLTLDPSEPFKNIVDTCDSVVLAGGTMEPVMEFEQQLKLKENLLVHSYEHVIPKSQLLVIPESDLEFTFARRSQREVITALGEIVLRYAEHIPKGIVLFFPGYGYLNEVVDLWKKSGIWKKLADRKDLFVESTSDKQKEPSRNQNSYKTNDIKNKSKKEIDQHSDIFLRYSMKVKKANGAMLFAVVGGKLSEGINFSDDLARAVIMVGLPFPNAFSAEMLAKKSYIEKIAKDEGYTLNDAKQKAITFYENIAMRAVNQSIGRAIRHSKDYAAIVLIDKRYKQERIQSKLSKWIRDRISSQIQEESVKEHLSELDTFFTVNSTSFPNL</sequence>
<evidence type="ECO:0000256" key="9">
    <source>
        <dbReference type="ARBA" id="ARBA00022806"/>
    </source>
</evidence>
<evidence type="ECO:0000256" key="4">
    <source>
        <dbReference type="ARBA" id="ARBA00016387"/>
    </source>
</evidence>
<evidence type="ECO:0000256" key="13">
    <source>
        <dbReference type="ARBA" id="ARBA00023125"/>
    </source>
</evidence>
<dbReference type="SMART" id="SM00491">
    <property type="entry name" value="HELICc2"/>
    <property type="match status" value="1"/>
</dbReference>
<dbReference type="EMBL" id="BTGC01000003">
    <property type="protein sequence ID" value="GMM51284.1"/>
    <property type="molecule type" value="Genomic_DNA"/>
</dbReference>
<dbReference type="GO" id="GO:0046872">
    <property type="term" value="F:metal ion binding"/>
    <property type="evidence" value="ECO:0007669"/>
    <property type="project" value="UniProtKB-KW"/>
</dbReference>
<evidence type="ECO:0000256" key="16">
    <source>
        <dbReference type="ARBA" id="ARBA00023306"/>
    </source>
</evidence>
<dbReference type="GO" id="GO:0034085">
    <property type="term" value="P:establishment of sister chromatid cohesion"/>
    <property type="evidence" value="ECO:0007669"/>
    <property type="project" value="TreeGrafter"/>
</dbReference>
<dbReference type="InterPro" id="IPR006555">
    <property type="entry name" value="ATP-dep_Helicase_C"/>
</dbReference>
<evidence type="ECO:0000256" key="21">
    <source>
        <dbReference type="ARBA" id="ARBA00045702"/>
    </source>
</evidence>
<keyword evidence="15" id="KW-0539">Nucleus</keyword>
<dbReference type="GO" id="GO:0016818">
    <property type="term" value="F:hydrolase activity, acting on acid anhydrides, in phosphorus-containing anhydrides"/>
    <property type="evidence" value="ECO:0007669"/>
    <property type="project" value="InterPro"/>
</dbReference>
<evidence type="ECO:0000259" key="24">
    <source>
        <dbReference type="PROSITE" id="PS51193"/>
    </source>
</evidence>
<protein>
    <recommendedName>
        <fullName evidence="5">ATP-dependent DNA helicase CHL1</fullName>
        <ecNumber evidence="18">5.6.2.3</ecNumber>
    </recommendedName>
    <alternativeName>
        <fullName evidence="4">ATP-dependent DNA helicase chl1</fullName>
    </alternativeName>
    <alternativeName>
        <fullName evidence="17">Chromosome loss protein 1</fullName>
    </alternativeName>
    <alternativeName>
        <fullName evidence="19 20">DNA 5'-3' helicase CHL1</fullName>
    </alternativeName>
</protein>
<dbReference type="InterPro" id="IPR045028">
    <property type="entry name" value="DinG/Rad3-like"/>
</dbReference>
<evidence type="ECO:0000256" key="8">
    <source>
        <dbReference type="ARBA" id="ARBA00022801"/>
    </source>
</evidence>
<dbReference type="GO" id="GO:0005524">
    <property type="term" value="F:ATP binding"/>
    <property type="evidence" value="ECO:0007669"/>
    <property type="project" value="UniProtKB-KW"/>
</dbReference>
<keyword evidence="16" id="KW-0131">Cell cycle</keyword>
<comment type="catalytic activity">
    <reaction evidence="22">
        <text>ATP + H2O = ADP + phosphate + H(+)</text>
        <dbReference type="Rhea" id="RHEA:13065"/>
        <dbReference type="ChEBI" id="CHEBI:15377"/>
        <dbReference type="ChEBI" id="CHEBI:15378"/>
        <dbReference type="ChEBI" id="CHEBI:30616"/>
        <dbReference type="ChEBI" id="CHEBI:43474"/>
        <dbReference type="ChEBI" id="CHEBI:456216"/>
        <dbReference type="EC" id="5.6.2.3"/>
    </reaction>
</comment>
<evidence type="ECO:0000256" key="10">
    <source>
        <dbReference type="ARBA" id="ARBA00022840"/>
    </source>
</evidence>
<keyword evidence="10" id="KW-0067">ATP-binding</keyword>
<dbReference type="GO" id="GO:0051536">
    <property type="term" value="F:iron-sulfur cluster binding"/>
    <property type="evidence" value="ECO:0007669"/>
    <property type="project" value="UniProtKB-KW"/>
</dbReference>
<comment type="function">
    <text evidence="21">ATP-dependent DNA helicase important for chromosome transmission and normal cell cycle progression in G(2)/M. May have a role in changing DNA topology to allow the loading of proteins involved in maintaining sister chromatid cohesion in the vicinity of the centromeres. Has a specific role in chromosome segregation during meiosis II.</text>
</comment>
<dbReference type="GO" id="GO:0005634">
    <property type="term" value="C:nucleus"/>
    <property type="evidence" value="ECO:0007669"/>
    <property type="project" value="UniProtKB-SubCell"/>
</dbReference>
<evidence type="ECO:0000256" key="7">
    <source>
        <dbReference type="ARBA" id="ARBA00022741"/>
    </source>
</evidence>
<dbReference type="GO" id="GO:0043139">
    <property type="term" value="F:5'-3' DNA helicase activity"/>
    <property type="evidence" value="ECO:0007669"/>
    <property type="project" value="UniProtKB-EC"/>
</dbReference>
<accession>A0AAV5RID7</accession>
<keyword evidence="13" id="KW-0238">DNA-binding</keyword>